<comment type="caution">
    <text evidence="2">The sequence shown here is derived from an EMBL/GenBank/DDBJ whole genome shotgun (WGS) entry which is preliminary data.</text>
</comment>
<dbReference type="AlphaFoldDB" id="A0A9P1HBA3"/>
<name>A0A9P1HBA3_9PEZI</name>
<dbReference type="Proteomes" id="UP000838763">
    <property type="component" value="Unassembled WGS sequence"/>
</dbReference>
<sequence>MPLSAKDKARIFGGAGGLRESSQSHEGGRPPATPTLRKVRVQGMMLLMLVARAPAAHPRQNGRLGASDSLAL</sequence>
<organism evidence="2 3">
    <name type="scientific">Parascedosporium putredinis</name>
    <dbReference type="NCBI Taxonomy" id="1442378"/>
    <lineage>
        <taxon>Eukaryota</taxon>
        <taxon>Fungi</taxon>
        <taxon>Dikarya</taxon>
        <taxon>Ascomycota</taxon>
        <taxon>Pezizomycotina</taxon>
        <taxon>Sordariomycetes</taxon>
        <taxon>Hypocreomycetidae</taxon>
        <taxon>Microascales</taxon>
        <taxon>Microascaceae</taxon>
        <taxon>Parascedosporium</taxon>
    </lineage>
</organism>
<dbReference type="EMBL" id="CALLCH030000019">
    <property type="protein sequence ID" value="CAI4219106.1"/>
    <property type="molecule type" value="Genomic_DNA"/>
</dbReference>
<accession>A0A9P1HBA3</accession>
<evidence type="ECO:0000313" key="3">
    <source>
        <dbReference type="Proteomes" id="UP000838763"/>
    </source>
</evidence>
<feature type="compositionally biased region" description="Basic and acidic residues" evidence="1">
    <location>
        <begin position="1"/>
        <end position="10"/>
    </location>
</feature>
<feature type="region of interest" description="Disordered" evidence="1">
    <location>
        <begin position="1"/>
        <end position="35"/>
    </location>
</feature>
<keyword evidence="3" id="KW-1185">Reference proteome</keyword>
<reference evidence="2" key="1">
    <citation type="submission" date="2022-11" db="EMBL/GenBank/DDBJ databases">
        <authorList>
            <person name="Scott C."/>
            <person name="Bruce N."/>
        </authorList>
    </citation>
    <scope>NUCLEOTIDE SEQUENCE</scope>
</reference>
<proteinExistence type="predicted"/>
<evidence type="ECO:0000313" key="2">
    <source>
        <dbReference type="EMBL" id="CAI4219106.1"/>
    </source>
</evidence>
<gene>
    <name evidence="2" type="ORF">PPNO1_LOCUS8677</name>
</gene>
<protein>
    <submittedName>
        <fullName evidence="2">Uncharacterized protein</fullName>
    </submittedName>
</protein>
<evidence type="ECO:0000256" key="1">
    <source>
        <dbReference type="SAM" id="MobiDB-lite"/>
    </source>
</evidence>